<dbReference type="Proteomes" id="UP000782117">
    <property type="component" value="Unassembled WGS sequence"/>
</dbReference>
<evidence type="ECO:0000313" key="2">
    <source>
        <dbReference type="EMBL" id="MBM6806941.1"/>
    </source>
</evidence>
<protein>
    <recommendedName>
        <fullName evidence="4">Lipocalin-like domain-containing protein</fullName>
    </recommendedName>
</protein>
<dbReference type="RefSeq" id="WP_204500828.1">
    <property type="nucleotide sequence ID" value="NZ_JACJKJ010000012.1"/>
</dbReference>
<comment type="caution">
    <text evidence="2">The sequence shown here is derived from an EMBL/GenBank/DDBJ whole genome shotgun (WGS) entry which is preliminary data.</text>
</comment>
<evidence type="ECO:0000256" key="1">
    <source>
        <dbReference type="SAM" id="Phobius"/>
    </source>
</evidence>
<keyword evidence="1" id="KW-1133">Transmembrane helix</keyword>
<accession>A0ABS2F9X7</accession>
<name>A0ABS2F9X7_9BACE</name>
<feature type="transmembrane region" description="Helical" evidence="1">
    <location>
        <begin position="40"/>
        <end position="58"/>
    </location>
</feature>
<evidence type="ECO:0000313" key="3">
    <source>
        <dbReference type="Proteomes" id="UP000782117"/>
    </source>
</evidence>
<proteinExistence type="predicted"/>
<evidence type="ECO:0008006" key="4">
    <source>
        <dbReference type="Google" id="ProtNLM"/>
    </source>
</evidence>
<gene>
    <name evidence="2" type="ORF">H6A24_10630</name>
</gene>
<keyword evidence="3" id="KW-1185">Reference proteome</keyword>
<sequence>MEQENNKETSESAPLHSNECTEKLRVKQDQMPNEFNKPPMIVNFLVILFLMAGIYAIYDISTSDVSKSDEKIIGEWYDVVDTSLSTTFYDISTSDVSKSDEKIIGKWYDVVDASIFYELYEKNGKTYLNYSGVRIVECEWRKIKEKKYVFRNERSEIFNFEPETFVYIGKDFEEECVDENGNRYNSDIILLKQGNTLVVYSNNYDKKIYDILCTAYKR</sequence>
<organism evidence="2 3">
    <name type="scientific">Bacteroides caecicola</name>
    <dbReference type="NCBI Taxonomy" id="1462569"/>
    <lineage>
        <taxon>Bacteria</taxon>
        <taxon>Pseudomonadati</taxon>
        <taxon>Bacteroidota</taxon>
        <taxon>Bacteroidia</taxon>
        <taxon>Bacteroidales</taxon>
        <taxon>Bacteroidaceae</taxon>
        <taxon>Bacteroides</taxon>
    </lineage>
</organism>
<dbReference type="EMBL" id="JACJKJ010000012">
    <property type="protein sequence ID" value="MBM6806941.1"/>
    <property type="molecule type" value="Genomic_DNA"/>
</dbReference>
<keyword evidence="1" id="KW-0812">Transmembrane</keyword>
<keyword evidence="1" id="KW-0472">Membrane</keyword>
<reference evidence="2 3" key="1">
    <citation type="journal article" date="2021" name="Sci. Rep.">
        <title>The distribution of antibiotic resistance genes in chicken gut microbiota commensals.</title>
        <authorList>
            <person name="Juricova H."/>
            <person name="Matiasovicova J."/>
            <person name="Kubasova T."/>
            <person name="Cejkova D."/>
            <person name="Rychlik I."/>
        </authorList>
    </citation>
    <scope>NUCLEOTIDE SEQUENCE [LARGE SCALE GENOMIC DNA]</scope>
    <source>
        <strain evidence="2 3">An768</strain>
    </source>
</reference>